<protein>
    <submittedName>
        <fullName evidence="2">Uncharacterized protein</fullName>
    </submittedName>
</protein>
<proteinExistence type="predicted"/>
<evidence type="ECO:0000313" key="2">
    <source>
        <dbReference type="EMBL" id="GAA4778917.1"/>
    </source>
</evidence>
<evidence type="ECO:0000256" key="1">
    <source>
        <dbReference type="SAM" id="MobiDB-lite"/>
    </source>
</evidence>
<reference evidence="3" key="1">
    <citation type="journal article" date="2019" name="Int. J. Syst. Evol. Microbiol.">
        <title>The Global Catalogue of Microorganisms (GCM) 10K type strain sequencing project: providing services to taxonomists for standard genome sequencing and annotation.</title>
        <authorList>
            <consortium name="The Broad Institute Genomics Platform"/>
            <consortium name="The Broad Institute Genome Sequencing Center for Infectious Disease"/>
            <person name="Wu L."/>
            <person name="Ma J."/>
        </authorList>
    </citation>
    <scope>NUCLEOTIDE SEQUENCE [LARGE SCALE GENOMIC DNA]</scope>
    <source>
        <strain evidence="3">JCM 18324</strain>
    </source>
</reference>
<gene>
    <name evidence="2" type="ORF">GCM10023329_30010</name>
</gene>
<feature type="region of interest" description="Disordered" evidence="1">
    <location>
        <begin position="26"/>
        <end position="60"/>
    </location>
</feature>
<dbReference type="Proteomes" id="UP001501147">
    <property type="component" value="Unassembled WGS sequence"/>
</dbReference>
<organism evidence="2 3">
    <name type="scientific">Streptomyces sanyensis</name>
    <dbReference type="NCBI Taxonomy" id="568869"/>
    <lineage>
        <taxon>Bacteria</taxon>
        <taxon>Bacillati</taxon>
        <taxon>Actinomycetota</taxon>
        <taxon>Actinomycetes</taxon>
        <taxon>Kitasatosporales</taxon>
        <taxon>Streptomycetaceae</taxon>
        <taxon>Streptomyces</taxon>
    </lineage>
</organism>
<sequence length="60" mass="6614">MESGRLALKAAAFGFRAIPILPAKAVTEDTQRQSTCFPRETDNDSHRESPGRFVNHRAAS</sequence>
<name>A0ABP9ACF1_9ACTN</name>
<dbReference type="EMBL" id="BAABJV010000006">
    <property type="protein sequence ID" value="GAA4778917.1"/>
    <property type="molecule type" value="Genomic_DNA"/>
</dbReference>
<accession>A0ABP9ACF1</accession>
<comment type="caution">
    <text evidence="2">The sequence shown here is derived from an EMBL/GenBank/DDBJ whole genome shotgun (WGS) entry which is preliminary data.</text>
</comment>
<keyword evidence="3" id="KW-1185">Reference proteome</keyword>
<feature type="compositionally biased region" description="Basic and acidic residues" evidence="1">
    <location>
        <begin position="39"/>
        <end position="50"/>
    </location>
</feature>
<evidence type="ECO:0000313" key="3">
    <source>
        <dbReference type="Proteomes" id="UP001501147"/>
    </source>
</evidence>